<keyword evidence="6" id="KW-1185">Reference proteome</keyword>
<accession>A0A7T3N5V2</accession>
<organism evidence="5 6">
    <name type="scientific">Dompiswa phage TSP7_1</name>
    <dbReference type="NCBI Taxonomy" id="2793345"/>
    <lineage>
        <taxon>Viruses</taxon>
        <taxon>Duplodnaviria</taxon>
        <taxon>Heunggongvirae</taxon>
        <taxon>Uroviricota</taxon>
        <taxon>Caudoviricetes</taxon>
        <taxon>Stephanstirmvirinae</taxon>
        <taxon>Phapecoctavirus</taxon>
        <taxon>Phapecoctavirus TSP7</taxon>
    </lineage>
</organism>
<dbReference type="Proteomes" id="UP000681216">
    <property type="component" value="Segment"/>
</dbReference>
<dbReference type="KEGG" id="vg:71931593"/>
<dbReference type="GeneID" id="71931593"/>
<evidence type="ECO:0000256" key="2">
    <source>
        <dbReference type="ARBA" id="ARBA00023125"/>
    </source>
</evidence>
<proteinExistence type="predicted"/>
<keyword evidence="3" id="KW-0804">Transcription</keyword>
<reference evidence="5 6" key="1">
    <citation type="submission" date="2020-10" db="EMBL/GenBank/DDBJ databases">
        <title>Genome of a phapecoctavirus identified in a racing pigeon cloacal swab sample from Poland.</title>
        <authorList>
            <person name="Khalifeh A."/>
            <person name="Kraberger S."/>
            <person name="Stenzel T."/>
            <person name="Varsani A."/>
        </authorList>
    </citation>
    <scope>NUCLEOTIDE SEQUENCE [LARGE SCALE GENOMIC DNA]</scope>
    <source>
        <strain evidence="5">TSP7_1</strain>
    </source>
</reference>
<dbReference type="InterPro" id="IPR001471">
    <property type="entry name" value="AP2/ERF_dom"/>
</dbReference>
<protein>
    <recommendedName>
        <fullName evidence="4">AP2/ERF domain-containing protein</fullName>
    </recommendedName>
</protein>
<dbReference type="PROSITE" id="PS51032">
    <property type="entry name" value="AP2_ERF"/>
    <property type="match status" value="1"/>
</dbReference>
<dbReference type="RefSeq" id="YP_010356416.1">
    <property type="nucleotide sequence ID" value="NC_062742.1"/>
</dbReference>
<evidence type="ECO:0000256" key="3">
    <source>
        <dbReference type="ARBA" id="ARBA00023163"/>
    </source>
</evidence>
<dbReference type="InterPro" id="IPR016177">
    <property type="entry name" value="DNA-bd_dom_sf"/>
</dbReference>
<dbReference type="InterPro" id="IPR036955">
    <property type="entry name" value="AP2/ERF_dom_sf"/>
</dbReference>
<name>A0A7T3N5V2_9CAUD</name>
<evidence type="ECO:0000313" key="5">
    <source>
        <dbReference type="EMBL" id="QPX72058.1"/>
    </source>
</evidence>
<keyword evidence="1" id="KW-0805">Transcription regulation</keyword>
<dbReference type="Gene3D" id="3.30.730.10">
    <property type="entry name" value="AP2/ERF domain"/>
    <property type="match status" value="1"/>
</dbReference>
<sequence length="212" mass="24891">MIGSTKGDFRISRLSETKIDNQTTFVCLCLVCQKESLRTLSSLKRSKSPKCMYCSKGDGLSNKERYTYESYRNMLQRCYNENCEHYDRYGGRGITVCDDWKKSFNTFLKDMGKRPKNHSLDRVNVDLGYSKENCRWTTQSEQIRNRGKTKSKYSNFRGVSYDKAKNKWLAFICFDKKTKYLGRYTTELEAAEAYNLEALELGMSNYFLNTRF</sequence>
<dbReference type="SUPFAM" id="SSF54171">
    <property type="entry name" value="DNA-binding domain"/>
    <property type="match status" value="1"/>
</dbReference>
<evidence type="ECO:0000256" key="1">
    <source>
        <dbReference type="ARBA" id="ARBA00023015"/>
    </source>
</evidence>
<dbReference type="GO" id="GO:0003700">
    <property type="term" value="F:DNA-binding transcription factor activity"/>
    <property type="evidence" value="ECO:0007669"/>
    <property type="project" value="InterPro"/>
</dbReference>
<keyword evidence="2" id="KW-0238">DNA-binding</keyword>
<evidence type="ECO:0000259" key="4">
    <source>
        <dbReference type="PROSITE" id="PS51032"/>
    </source>
</evidence>
<evidence type="ECO:0000313" key="6">
    <source>
        <dbReference type="Proteomes" id="UP000681216"/>
    </source>
</evidence>
<dbReference type="GO" id="GO:0003677">
    <property type="term" value="F:DNA binding"/>
    <property type="evidence" value="ECO:0007669"/>
    <property type="project" value="UniProtKB-KW"/>
</dbReference>
<dbReference type="EMBL" id="MW175890">
    <property type="protein sequence ID" value="QPX72058.1"/>
    <property type="molecule type" value="Genomic_DNA"/>
</dbReference>
<feature type="domain" description="AP2/ERF" evidence="4">
    <location>
        <begin position="155"/>
        <end position="211"/>
    </location>
</feature>